<name>A0A4U6VZX3_SETVI</name>
<feature type="chain" id="PRO_5020387985" description="C2H2-type domain-containing protein" evidence="1">
    <location>
        <begin position="26"/>
        <end position="44"/>
    </location>
</feature>
<dbReference type="Proteomes" id="UP000298652">
    <property type="component" value="Chromosome 2"/>
</dbReference>
<gene>
    <name evidence="2" type="ORF">SEVIR_2G253950v2</name>
</gene>
<protein>
    <recommendedName>
        <fullName evidence="4">C2H2-type domain-containing protein</fullName>
    </recommendedName>
</protein>
<evidence type="ECO:0008006" key="4">
    <source>
        <dbReference type="Google" id="ProtNLM"/>
    </source>
</evidence>
<dbReference type="Gramene" id="TKW33659">
    <property type="protein sequence ID" value="TKW33659"/>
    <property type="gene ID" value="SEVIR_2G253950v2"/>
</dbReference>
<accession>A0A4U6VZX3</accession>
<proteinExistence type="predicted"/>
<feature type="signal peptide" evidence="1">
    <location>
        <begin position="1"/>
        <end position="25"/>
    </location>
</feature>
<dbReference type="AlphaFoldDB" id="A0A4U6VZX3"/>
<sequence length="44" mass="5170">MRHLKNCHVLLQIFYTLYLACHSRCCTTSCKLFVSYVSHTVVHI</sequence>
<evidence type="ECO:0000313" key="3">
    <source>
        <dbReference type="Proteomes" id="UP000298652"/>
    </source>
</evidence>
<dbReference type="EMBL" id="CM016553">
    <property type="protein sequence ID" value="TKW33659.1"/>
    <property type="molecule type" value="Genomic_DNA"/>
</dbReference>
<evidence type="ECO:0000256" key="1">
    <source>
        <dbReference type="SAM" id="SignalP"/>
    </source>
</evidence>
<keyword evidence="1" id="KW-0732">Signal</keyword>
<organism evidence="2 3">
    <name type="scientific">Setaria viridis</name>
    <name type="common">Green bristlegrass</name>
    <name type="synonym">Setaria italica subsp. viridis</name>
    <dbReference type="NCBI Taxonomy" id="4556"/>
    <lineage>
        <taxon>Eukaryota</taxon>
        <taxon>Viridiplantae</taxon>
        <taxon>Streptophyta</taxon>
        <taxon>Embryophyta</taxon>
        <taxon>Tracheophyta</taxon>
        <taxon>Spermatophyta</taxon>
        <taxon>Magnoliopsida</taxon>
        <taxon>Liliopsida</taxon>
        <taxon>Poales</taxon>
        <taxon>Poaceae</taxon>
        <taxon>PACMAD clade</taxon>
        <taxon>Panicoideae</taxon>
        <taxon>Panicodae</taxon>
        <taxon>Paniceae</taxon>
        <taxon>Cenchrinae</taxon>
        <taxon>Setaria</taxon>
    </lineage>
</organism>
<keyword evidence="3" id="KW-1185">Reference proteome</keyword>
<evidence type="ECO:0000313" key="2">
    <source>
        <dbReference type="EMBL" id="TKW33659.1"/>
    </source>
</evidence>
<reference evidence="2" key="1">
    <citation type="submission" date="2019-03" db="EMBL/GenBank/DDBJ databases">
        <title>WGS assembly of Setaria viridis.</title>
        <authorList>
            <person name="Huang P."/>
            <person name="Jenkins J."/>
            <person name="Grimwood J."/>
            <person name="Barry K."/>
            <person name="Healey A."/>
            <person name="Mamidi S."/>
            <person name="Sreedasyam A."/>
            <person name="Shu S."/>
            <person name="Feldman M."/>
            <person name="Wu J."/>
            <person name="Yu Y."/>
            <person name="Chen C."/>
            <person name="Johnson J."/>
            <person name="Rokhsar D."/>
            <person name="Baxter I."/>
            <person name="Schmutz J."/>
            <person name="Brutnell T."/>
            <person name="Kellogg E."/>
        </authorList>
    </citation>
    <scope>NUCLEOTIDE SEQUENCE [LARGE SCALE GENOMIC DNA]</scope>
</reference>